<dbReference type="PROSITE" id="PS51296">
    <property type="entry name" value="RIESKE"/>
    <property type="match status" value="1"/>
</dbReference>
<evidence type="ECO:0000313" key="7">
    <source>
        <dbReference type="Proteomes" id="UP000198305"/>
    </source>
</evidence>
<dbReference type="PANTHER" id="PTHR40261">
    <property type="match status" value="1"/>
</dbReference>
<accession>A0A238ZJU3</accession>
<organism evidence="6 7">
    <name type="scientific">Methylobacillus rhizosphaerae</name>
    <dbReference type="NCBI Taxonomy" id="551994"/>
    <lineage>
        <taxon>Bacteria</taxon>
        <taxon>Pseudomonadati</taxon>
        <taxon>Pseudomonadota</taxon>
        <taxon>Betaproteobacteria</taxon>
        <taxon>Nitrosomonadales</taxon>
        <taxon>Methylophilaceae</taxon>
        <taxon>Methylobacillus</taxon>
    </lineage>
</organism>
<dbReference type="SUPFAM" id="SSF50022">
    <property type="entry name" value="ISP domain"/>
    <property type="match status" value="1"/>
</dbReference>
<reference evidence="7" key="1">
    <citation type="submission" date="2017-06" db="EMBL/GenBank/DDBJ databases">
        <authorList>
            <person name="Varghese N."/>
            <person name="Submissions S."/>
        </authorList>
    </citation>
    <scope>NUCLEOTIDE SEQUENCE [LARGE SCALE GENOMIC DNA]</scope>
    <source>
        <strain evidence="7">Ca-68</strain>
    </source>
</reference>
<gene>
    <name evidence="6" type="ORF">SAMN05192560_1296</name>
</gene>
<keyword evidence="3" id="KW-0408">Iron</keyword>
<dbReference type="InterPro" id="IPR036922">
    <property type="entry name" value="Rieske_2Fe-2S_sf"/>
</dbReference>
<dbReference type="GO" id="GO:0046872">
    <property type="term" value="F:metal ion binding"/>
    <property type="evidence" value="ECO:0007669"/>
    <property type="project" value="UniProtKB-KW"/>
</dbReference>
<keyword evidence="6" id="KW-0560">Oxidoreductase</keyword>
<dbReference type="Gene3D" id="2.102.10.10">
    <property type="entry name" value="Rieske [2Fe-2S] iron-sulphur domain"/>
    <property type="match status" value="1"/>
</dbReference>
<keyword evidence="7" id="KW-1185">Reference proteome</keyword>
<dbReference type="GO" id="GO:0051537">
    <property type="term" value="F:2 iron, 2 sulfur cluster binding"/>
    <property type="evidence" value="ECO:0007669"/>
    <property type="project" value="UniProtKB-KW"/>
</dbReference>
<feature type="domain" description="Rieske" evidence="5">
    <location>
        <begin position="6"/>
        <end position="112"/>
    </location>
</feature>
<evidence type="ECO:0000256" key="2">
    <source>
        <dbReference type="ARBA" id="ARBA00022723"/>
    </source>
</evidence>
<evidence type="ECO:0000256" key="3">
    <source>
        <dbReference type="ARBA" id="ARBA00023004"/>
    </source>
</evidence>
<dbReference type="OrthoDB" id="9794779at2"/>
<dbReference type="PANTHER" id="PTHR40261:SF1">
    <property type="entry name" value="RIESKE DOMAIN-CONTAINING PROTEIN"/>
    <property type="match status" value="1"/>
</dbReference>
<keyword evidence="6" id="KW-0223">Dioxygenase</keyword>
<dbReference type="Proteomes" id="UP000198305">
    <property type="component" value="Unassembled WGS sequence"/>
</dbReference>
<dbReference type="InterPro" id="IPR017941">
    <property type="entry name" value="Rieske_2Fe-2S"/>
</dbReference>
<dbReference type="Pfam" id="PF00355">
    <property type="entry name" value="Rieske"/>
    <property type="match status" value="1"/>
</dbReference>
<proteinExistence type="predicted"/>
<dbReference type="RefSeq" id="WP_089375608.1">
    <property type="nucleotide sequence ID" value="NZ_FZOA01000005.1"/>
</dbReference>
<keyword evidence="1" id="KW-0001">2Fe-2S</keyword>
<evidence type="ECO:0000256" key="1">
    <source>
        <dbReference type="ARBA" id="ARBA00022714"/>
    </source>
</evidence>
<dbReference type="EMBL" id="FZOA01000005">
    <property type="protein sequence ID" value="SNR83399.1"/>
    <property type="molecule type" value="Genomic_DNA"/>
</dbReference>
<dbReference type="AlphaFoldDB" id="A0A238ZJU3"/>
<protein>
    <submittedName>
        <fullName evidence="6">Ferredoxin subunit of nitrite reductase or a ring-hydroxylating dioxygenase</fullName>
    </submittedName>
</protein>
<dbReference type="GO" id="GO:0051213">
    <property type="term" value="F:dioxygenase activity"/>
    <property type="evidence" value="ECO:0007669"/>
    <property type="project" value="UniProtKB-KW"/>
</dbReference>
<sequence length="116" mass="12815">MVGIKRLICQSHELQEGGKGVRFDLPEVGDRVTGFAVRFDGKVFAYINRCAHVPIELDWSPGEFFDATGNYLICATHGAYYQADTGDCVAGPCRGKRLEPIQVVEQAQQILITLKV</sequence>
<evidence type="ECO:0000259" key="5">
    <source>
        <dbReference type="PROSITE" id="PS51296"/>
    </source>
</evidence>
<evidence type="ECO:0000256" key="4">
    <source>
        <dbReference type="ARBA" id="ARBA00023014"/>
    </source>
</evidence>
<keyword evidence="2" id="KW-0479">Metal-binding</keyword>
<evidence type="ECO:0000313" key="6">
    <source>
        <dbReference type="EMBL" id="SNR83399.1"/>
    </source>
</evidence>
<keyword evidence="4" id="KW-0411">Iron-sulfur</keyword>
<name>A0A238ZJU3_9PROT</name>